<protein>
    <submittedName>
        <fullName evidence="1">Uncharacterized protein</fullName>
    </submittedName>
</protein>
<organism evidence="1 2">
    <name type="scientific">Portunus trituberculatus</name>
    <name type="common">Swimming crab</name>
    <name type="synonym">Neptunus trituberculatus</name>
    <dbReference type="NCBI Taxonomy" id="210409"/>
    <lineage>
        <taxon>Eukaryota</taxon>
        <taxon>Metazoa</taxon>
        <taxon>Ecdysozoa</taxon>
        <taxon>Arthropoda</taxon>
        <taxon>Crustacea</taxon>
        <taxon>Multicrustacea</taxon>
        <taxon>Malacostraca</taxon>
        <taxon>Eumalacostraca</taxon>
        <taxon>Eucarida</taxon>
        <taxon>Decapoda</taxon>
        <taxon>Pleocyemata</taxon>
        <taxon>Brachyura</taxon>
        <taxon>Eubrachyura</taxon>
        <taxon>Portunoidea</taxon>
        <taxon>Portunidae</taxon>
        <taxon>Portuninae</taxon>
        <taxon>Portunus</taxon>
    </lineage>
</organism>
<sequence>MLWGPRGLQAHGFESCPQSECRQRFPSGWALR</sequence>
<proteinExistence type="predicted"/>
<name>A0A5B7D323_PORTR</name>
<comment type="caution">
    <text evidence="1">The sequence shown here is derived from an EMBL/GenBank/DDBJ whole genome shotgun (WGS) entry which is preliminary data.</text>
</comment>
<dbReference type="EMBL" id="VSRR010000473">
    <property type="protein sequence ID" value="MPC16049.1"/>
    <property type="molecule type" value="Genomic_DNA"/>
</dbReference>
<accession>A0A5B7D323</accession>
<gene>
    <name evidence="1" type="ORF">E2C01_008860</name>
</gene>
<evidence type="ECO:0000313" key="2">
    <source>
        <dbReference type="Proteomes" id="UP000324222"/>
    </source>
</evidence>
<keyword evidence="2" id="KW-1185">Reference proteome</keyword>
<dbReference type="AlphaFoldDB" id="A0A5B7D323"/>
<evidence type="ECO:0000313" key="1">
    <source>
        <dbReference type="EMBL" id="MPC16049.1"/>
    </source>
</evidence>
<dbReference type="Proteomes" id="UP000324222">
    <property type="component" value="Unassembled WGS sequence"/>
</dbReference>
<reference evidence="1 2" key="1">
    <citation type="submission" date="2019-05" db="EMBL/GenBank/DDBJ databases">
        <title>Another draft genome of Portunus trituberculatus and its Hox gene families provides insights of decapod evolution.</title>
        <authorList>
            <person name="Jeong J.-H."/>
            <person name="Song I."/>
            <person name="Kim S."/>
            <person name="Choi T."/>
            <person name="Kim D."/>
            <person name="Ryu S."/>
            <person name="Kim W."/>
        </authorList>
    </citation>
    <scope>NUCLEOTIDE SEQUENCE [LARGE SCALE GENOMIC DNA]</scope>
    <source>
        <tissue evidence="1">Muscle</tissue>
    </source>
</reference>